<evidence type="ECO:0000313" key="4">
    <source>
        <dbReference type="Proteomes" id="UP001595833"/>
    </source>
</evidence>
<evidence type="ECO:0000313" key="3">
    <source>
        <dbReference type="EMBL" id="MFC5060550.1"/>
    </source>
</evidence>
<evidence type="ECO:0000259" key="2">
    <source>
        <dbReference type="Pfam" id="PF00171"/>
    </source>
</evidence>
<dbReference type="InterPro" id="IPR016161">
    <property type="entry name" value="Ald_DH/histidinol_DH"/>
</dbReference>
<dbReference type="Gene3D" id="3.40.309.10">
    <property type="entry name" value="Aldehyde Dehydrogenase, Chain A, domain 2"/>
    <property type="match status" value="1"/>
</dbReference>
<organism evidence="3 4">
    <name type="scientific">Saccharothrix xinjiangensis</name>
    <dbReference type="NCBI Taxonomy" id="204798"/>
    <lineage>
        <taxon>Bacteria</taxon>
        <taxon>Bacillati</taxon>
        <taxon>Actinomycetota</taxon>
        <taxon>Actinomycetes</taxon>
        <taxon>Pseudonocardiales</taxon>
        <taxon>Pseudonocardiaceae</taxon>
        <taxon>Saccharothrix</taxon>
    </lineage>
</organism>
<dbReference type="InterPro" id="IPR016163">
    <property type="entry name" value="Ald_DH_C"/>
</dbReference>
<proteinExistence type="predicted"/>
<sequence length="454" mass="47026">MTAVDLVDPRTGRVRGQLEHSTADRVREVVGAARRAATGWADLVPAQRCARLAALARRIVDAADEYVAAEVAGTGKPEREARSEVLGAAELFDFYAWAARADQGPAAGHLVPGHESWVRWEPLGVVAAVLPWNYPVMMAAWRCAPALAAGNAVVLKPAPTTPDSAALLARDAAEALGPDVLRVVQGGRETGRHLVSSGVGGVAFTGSSAGGADVAARAGVARVSLELGGNCPCVVLPDAPEPTWDALADAVTYNAGQSCAAPARVIALRSDHDRVVELLAKAVGERVAGTSFGPLNNPDQVARYDRLVGGSAARARAVSPTATDDGTGGGFWRPAVVLSDVDDDDIAVREEVFGPVLTVQAADDLDHAVRLANGQPQALAASVWTSSLADGIGLAGRVDAGEVWVNCHLVQTPELPHGGRRGSGSGTDLSVLALREYQRPKTITVNLGGDRGVH</sequence>
<dbReference type="Proteomes" id="UP001595833">
    <property type="component" value="Unassembled WGS sequence"/>
</dbReference>
<keyword evidence="4" id="KW-1185">Reference proteome</keyword>
<dbReference type="Pfam" id="PF00171">
    <property type="entry name" value="Aldedh"/>
    <property type="match status" value="1"/>
</dbReference>
<comment type="caution">
    <text evidence="3">The sequence shown here is derived from an EMBL/GenBank/DDBJ whole genome shotgun (WGS) entry which is preliminary data.</text>
</comment>
<dbReference type="PANTHER" id="PTHR11699">
    <property type="entry name" value="ALDEHYDE DEHYDROGENASE-RELATED"/>
    <property type="match status" value="1"/>
</dbReference>
<dbReference type="Gene3D" id="3.40.605.10">
    <property type="entry name" value="Aldehyde Dehydrogenase, Chain A, domain 1"/>
    <property type="match status" value="1"/>
</dbReference>
<dbReference type="RefSeq" id="WP_344037521.1">
    <property type="nucleotide sequence ID" value="NZ_BAAAKE010000007.1"/>
</dbReference>
<dbReference type="InterPro" id="IPR015590">
    <property type="entry name" value="Aldehyde_DH_dom"/>
</dbReference>
<reference evidence="4" key="1">
    <citation type="journal article" date="2019" name="Int. J. Syst. Evol. Microbiol.">
        <title>The Global Catalogue of Microorganisms (GCM) 10K type strain sequencing project: providing services to taxonomists for standard genome sequencing and annotation.</title>
        <authorList>
            <consortium name="The Broad Institute Genomics Platform"/>
            <consortium name="The Broad Institute Genome Sequencing Center for Infectious Disease"/>
            <person name="Wu L."/>
            <person name="Ma J."/>
        </authorList>
    </citation>
    <scope>NUCLEOTIDE SEQUENCE [LARGE SCALE GENOMIC DNA]</scope>
    <source>
        <strain evidence="4">KCTC 12848</strain>
    </source>
</reference>
<gene>
    <name evidence="3" type="ORF">ACFPFM_43160</name>
</gene>
<protein>
    <submittedName>
        <fullName evidence="3">Aldehyde dehydrogenase family protein</fullName>
    </submittedName>
</protein>
<dbReference type="InterPro" id="IPR016162">
    <property type="entry name" value="Ald_DH_N"/>
</dbReference>
<evidence type="ECO:0000256" key="1">
    <source>
        <dbReference type="ARBA" id="ARBA00023002"/>
    </source>
</evidence>
<keyword evidence="1" id="KW-0560">Oxidoreductase</keyword>
<dbReference type="SUPFAM" id="SSF53720">
    <property type="entry name" value="ALDH-like"/>
    <property type="match status" value="1"/>
</dbReference>
<dbReference type="EMBL" id="JBHSJB010000053">
    <property type="protein sequence ID" value="MFC5060550.1"/>
    <property type="molecule type" value="Genomic_DNA"/>
</dbReference>
<name>A0ABV9YGB4_9PSEU</name>
<accession>A0ABV9YGB4</accession>
<feature type="domain" description="Aldehyde dehydrogenase" evidence="2">
    <location>
        <begin position="4"/>
        <end position="443"/>
    </location>
</feature>